<evidence type="ECO:0000259" key="2">
    <source>
        <dbReference type="Pfam" id="PF13439"/>
    </source>
</evidence>
<dbReference type="PANTHER" id="PTHR12526">
    <property type="entry name" value="GLYCOSYLTRANSFERASE"/>
    <property type="match status" value="1"/>
</dbReference>
<name>A0A8I1W608_PLESH</name>
<accession>A0A8I1W608</accession>
<protein>
    <submittedName>
        <fullName evidence="3">Glycosyltransferase family 4 protein</fullName>
    </submittedName>
</protein>
<keyword evidence="3" id="KW-0808">Transferase</keyword>
<feature type="domain" description="Glycosyltransferase subfamily 4-like N-terminal" evidence="2">
    <location>
        <begin position="17"/>
        <end position="180"/>
    </location>
</feature>
<dbReference type="EMBL" id="JAFNAA010000009">
    <property type="protein sequence ID" value="MBO1108497.1"/>
    <property type="molecule type" value="Genomic_DNA"/>
</dbReference>
<sequence length="375" mass="42707">MKKINLAIVRQKYRSDGGAERFIERALQSIEKTTNLDISIITRKWSGEKSKKIKEIICNPTYISRIGREASFSREASRLFHQFDLVQSHERIPGCHIYRAGDGVHKEWLRHKKRISSPLHKLGINLSLFHNYICNQEKKTFEDKNLKAVICNSKLIKEEILKNFNTPEEIIHVIYNSIDKKYFNPSECEKHRETTRAKLNIPKNATTFIFVGSGFERKGLSSAIATIGRTKDNHLIVVGKDKNTKKYKKQAIKNSCAERVHFIGHTSDPRPYYGASDLLLLPTIYDPFPNVILEAFASGLGVITSNTCGGKDIIEDGINGFIIDAFSIDSICNAINKIDKKTIERLKSNSVKTIEKMTPEELNNNLSNLYYSLTK</sequence>
<evidence type="ECO:0000313" key="4">
    <source>
        <dbReference type="Proteomes" id="UP000664658"/>
    </source>
</evidence>
<dbReference type="Gene3D" id="3.40.50.2000">
    <property type="entry name" value="Glycogen Phosphorylase B"/>
    <property type="match status" value="2"/>
</dbReference>
<organism evidence="3 4">
    <name type="scientific">Plesiomonas shigelloides</name>
    <name type="common">Aeromonas shigelloides</name>
    <dbReference type="NCBI Taxonomy" id="703"/>
    <lineage>
        <taxon>Bacteria</taxon>
        <taxon>Pseudomonadati</taxon>
        <taxon>Pseudomonadota</taxon>
        <taxon>Gammaproteobacteria</taxon>
        <taxon>Enterobacterales</taxon>
        <taxon>Enterobacteriaceae</taxon>
        <taxon>Plesiomonas</taxon>
    </lineage>
</organism>
<dbReference type="InterPro" id="IPR001296">
    <property type="entry name" value="Glyco_trans_1"/>
</dbReference>
<dbReference type="CDD" id="cd03801">
    <property type="entry name" value="GT4_PimA-like"/>
    <property type="match status" value="1"/>
</dbReference>
<evidence type="ECO:0000259" key="1">
    <source>
        <dbReference type="Pfam" id="PF00534"/>
    </source>
</evidence>
<feature type="domain" description="Glycosyl transferase family 1" evidence="1">
    <location>
        <begin position="192"/>
        <end position="342"/>
    </location>
</feature>
<dbReference type="GO" id="GO:1901135">
    <property type="term" value="P:carbohydrate derivative metabolic process"/>
    <property type="evidence" value="ECO:0007669"/>
    <property type="project" value="UniProtKB-ARBA"/>
</dbReference>
<comment type="caution">
    <text evidence="3">The sequence shown here is derived from an EMBL/GenBank/DDBJ whole genome shotgun (WGS) entry which is preliminary data.</text>
</comment>
<proteinExistence type="predicted"/>
<dbReference type="SUPFAM" id="SSF53756">
    <property type="entry name" value="UDP-Glycosyltransferase/glycogen phosphorylase"/>
    <property type="match status" value="1"/>
</dbReference>
<dbReference type="AlphaFoldDB" id="A0A8I1W608"/>
<reference evidence="3" key="1">
    <citation type="submission" date="2021-03" db="EMBL/GenBank/DDBJ databases">
        <title>Plesiomonas shigelloides zfcc0051, isolated from zebrafish feces.</title>
        <authorList>
            <person name="Vanderhoek Z."/>
            <person name="Gaulke C."/>
        </authorList>
    </citation>
    <scope>NUCLEOTIDE SEQUENCE</scope>
    <source>
        <strain evidence="3">Zfcc0051</strain>
    </source>
</reference>
<dbReference type="RefSeq" id="WP_207542110.1">
    <property type="nucleotide sequence ID" value="NZ_JAFNAA010000009.1"/>
</dbReference>
<dbReference type="InterPro" id="IPR028098">
    <property type="entry name" value="Glyco_trans_4-like_N"/>
</dbReference>
<gene>
    <name evidence="3" type="ORF">J2R62_09710</name>
</gene>
<dbReference type="Pfam" id="PF00534">
    <property type="entry name" value="Glycos_transf_1"/>
    <property type="match status" value="1"/>
</dbReference>
<evidence type="ECO:0000313" key="3">
    <source>
        <dbReference type="EMBL" id="MBO1108497.1"/>
    </source>
</evidence>
<dbReference type="Pfam" id="PF13439">
    <property type="entry name" value="Glyco_transf_4"/>
    <property type="match status" value="1"/>
</dbReference>
<dbReference type="GO" id="GO:0016757">
    <property type="term" value="F:glycosyltransferase activity"/>
    <property type="evidence" value="ECO:0007669"/>
    <property type="project" value="InterPro"/>
</dbReference>
<dbReference type="Proteomes" id="UP000664658">
    <property type="component" value="Unassembled WGS sequence"/>
</dbReference>